<evidence type="ECO:0000256" key="1">
    <source>
        <dbReference type="ARBA" id="ARBA00022679"/>
    </source>
</evidence>
<dbReference type="InterPro" id="IPR016024">
    <property type="entry name" value="ARM-type_fold"/>
</dbReference>
<dbReference type="EMBL" id="JADFTS010000002">
    <property type="protein sequence ID" value="KAF9622850.1"/>
    <property type="molecule type" value="Genomic_DNA"/>
</dbReference>
<dbReference type="Gene3D" id="3.30.70.890">
    <property type="entry name" value="GHMP kinase, C-terminal domain"/>
    <property type="match status" value="1"/>
</dbReference>
<dbReference type="InterPro" id="IPR036554">
    <property type="entry name" value="GHMP_kinase_C_sf"/>
</dbReference>
<evidence type="ECO:0000313" key="6">
    <source>
        <dbReference type="Proteomes" id="UP000631114"/>
    </source>
</evidence>
<dbReference type="AlphaFoldDB" id="A0A835IPQ7"/>
<accession>A0A835IPQ7</accession>
<organism evidence="5 6">
    <name type="scientific">Coptis chinensis</name>
    <dbReference type="NCBI Taxonomy" id="261450"/>
    <lineage>
        <taxon>Eukaryota</taxon>
        <taxon>Viridiplantae</taxon>
        <taxon>Streptophyta</taxon>
        <taxon>Embryophyta</taxon>
        <taxon>Tracheophyta</taxon>
        <taxon>Spermatophyta</taxon>
        <taxon>Magnoliopsida</taxon>
        <taxon>Ranunculales</taxon>
        <taxon>Ranunculaceae</taxon>
        <taxon>Coptidoideae</taxon>
        <taxon>Coptis</taxon>
    </lineage>
</organism>
<keyword evidence="6" id="KW-1185">Reference proteome</keyword>
<sequence length="150" mass="16606">MATELEELLQFLSFPSLQVKKGAVDIVRDLTGSEDGLQALTYYSQIVFPSLSCLLAENKEISEPAAQALVNLSENSELSIKMIEYEYSPTKKMRAVLPTEISMKEHIWNSSQAGALVASVLQGDLRVLGKAMSLDKIVEPKRKRLATRCC</sequence>
<dbReference type="PANTHER" id="PTHR20861">
    <property type="entry name" value="HOMOSERINE/4-DIPHOSPHOCYTIDYL-2-C-METHYL-D-ERYTHRITOL KINASE"/>
    <property type="match status" value="1"/>
</dbReference>
<evidence type="ECO:0000313" key="5">
    <source>
        <dbReference type="EMBL" id="KAF9622850.1"/>
    </source>
</evidence>
<protein>
    <recommendedName>
        <fullName evidence="7">Protein HGH1 homolog</fullName>
    </recommendedName>
</protein>
<evidence type="ECO:0000256" key="4">
    <source>
        <dbReference type="ARBA" id="ARBA00022840"/>
    </source>
</evidence>
<dbReference type="SUPFAM" id="SSF55060">
    <property type="entry name" value="GHMP Kinase, C-terminal domain"/>
    <property type="match status" value="1"/>
</dbReference>
<dbReference type="Proteomes" id="UP000631114">
    <property type="component" value="Unassembled WGS sequence"/>
</dbReference>
<comment type="caution">
    <text evidence="5">The sequence shown here is derived from an EMBL/GenBank/DDBJ whole genome shotgun (WGS) entry which is preliminary data.</text>
</comment>
<dbReference type="PANTHER" id="PTHR20861:SF1">
    <property type="entry name" value="HOMOSERINE KINASE"/>
    <property type="match status" value="1"/>
</dbReference>
<proteinExistence type="predicted"/>
<dbReference type="SUPFAM" id="SSF48371">
    <property type="entry name" value="ARM repeat"/>
    <property type="match status" value="1"/>
</dbReference>
<name>A0A835IPQ7_9MAGN</name>
<keyword evidence="3" id="KW-0418">Kinase</keyword>
<evidence type="ECO:0008006" key="7">
    <source>
        <dbReference type="Google" id="ProtNLM"/>
    </source>
</evidence>
<dbReference type="GO" id="GO:0016301">
    <property type="term" value="F:kinase activity"/>
    <property type="evidence" value="ECO:0007669"/>
    <property type="project" value="UniProtKB-KW"/>
</dbReference>
<dbReference type="GO" id="GO:0005524">
    <property type="term" value="F:ATP binding"/>
    <property type="evidence" value="ECO:0007669"/>
    <property type="project" value="UniProtKB-KW"/>
</dbReference>
<evidence type="ECO:0000256" key="2">
    <source>
        <dbReference type="ARBA" id="ARBA00022741"/>
    </source>
</evidence>
<gene>
    <name evidence="5" type="ORF">IFM89_034282</name>
</gene>
<evidence type="ECO:0000256" key="3">
    <source>
        <dbReference type="ARBA" id="ARBA00022777"/>
    </source>
</evidence>
<keyword evidence="4" id="KW-0067">ATP-binding</keyword>
<reference evidence="5 6" key="1">
    <citation type="submission" date="2020-10" db="EMBL/GenBank/DDBJ databases">
        <title>The Coptis chinensis genome and diversification of protoberbering-type alkaloids.</title>
        <authorList>
            <person name="Wang B."/>
            <person name="Shu S."/>
            <person name="Song C."/>
            <person name="Liu Y."/>
        </authorList>
    </citation>
    <scope>NUCLEOTIDE SEQUENCE [LARGE SCALE GENOMIC DNA]</scope>
    <source>
        <strain evidence="5">HL-2020</strain>
        <tissue evidence="5">Leaf</tissue>
    </source>
</reference>
<keyword evidence="1" id="KW-0808">Transferase</keyword>
<dbReference type="OrthoDB" id="195231at2759"/>
<keyword evidence="2" id="KW-0547">Nucleotide-binding</keyword>